<evidence type="ECO:0000256" key="5">
    <source>
        <dbReference type="PROSITE-ProRule" id="PRU01240"/>
    </source>
</evidence>
<dbReference type="InterPro" id="IPR000772">
    <property type="entry name" value="Ricin_B_lectin"/>
</dbReference>
<feature type="domain" description="Ricin B lectin" evidence="6">
    <location>
        <begin position="511"/>
        <end position="644"/>
    </location>
</feature>
<dbReference type="GO" id="GO:0006508">
    <property type="term" value="P:proteolysis"/>
    <property type="evidence" value="ECO:0007669"/>
    <property type="project" value="UniProtKB-KW"/>
</dbReference>
<dbReference type="Pfam" id="PF00082">
    <property type="entry name" value="Peptidase_S8"/>
    <property type="match status" value="1"/>
</dbReference>
<dbReference type="InterPro" id="IPR036852">
    <property type="entry name" value="Peptidase_S8/S53_dom_sf"/>
</dbReference>
<dbReference type="SUPFAM" id="SSF52743">
    <property type="entry name" value="Subtilisin-like"/>
    <property type="match status" value="1"/>
</dbReference>
<dbReference type="CDD" id="cd00161">
    <property type="entry name" value="beta-trefoil_Ricin-like"/>
    <property type="match status" value="1"/>
</dbReference>
<dbReference type="Pfam" id="PF22148">
    <property type="entry name" value="Fervidolysin_NPro-like"/>
    <property type="match status" value="1"/>
</dbReference>
<dbReference type="PANTHER" id="PTHR43806:SF11">
    <property type="entry name" value="CEREVISIN-RELATED"/>
    <property type="match status" value="1"/>
</dbReference>
<evidence type="ECO:0000256" key="1">
    <source>
        <dbReference type="ARBA" id="ARBA00011073"/>
    </source>
</evidence>
<dbReference type="PROSITE" id="PS51892">
    <property type="entry name" value="SUBTILASE"/>
    <property type="match status" value="1"/>
</dbReference>
<dbReference type="PRINTS" id="PR00723">
    <property type="entry name" value="SUBTILISIN"/>
</dbReference>
<dbReference type="InterPro" id="IPR023828">
    <property type="entry name" value="Peptidase_S8_Ser-AS"/>
</dbReference>
<keyword evidence="2 5" id="KW-0645">Protease</keyword>
<dbReference type="SUPFAM" id="SSF50370">
    <property type="entry name" value="Ricin B-like lectins"/>
    <property type="match status" value="2"/>
</dbReference>
<name>A0A285L3Q5_9NOCA</name>
<feature type="active site" description="Charge relay system" evidence="5">
    <location>
        <position position="443"/>
    </location>
</feature>
<dbReference type="Proteomes" id="UP000219565">
    <property type="component" value="Unassembled WGS sequence"/>
</dbReference>
<dbReference type="EMBL" id="OBEG01000001">
    <property type="protein sequence ID" value="SNY78697.1"/>
    <property type="molecule type" value="Genomic_DNA"/>
</dbReference>
<feature type="domain" description="Ricin B lectin" evidence="6">
    <location>
        <begin position="649"/>
        <end position="781"/>
    </location>
</feature>
<dbReference type="CDD" id="cd23415">
    <property type="entry name" value="beta-trefoil_Ricin_AH"/>
    <property type="match status" value="1"/>
</dbReference>
<reference evidence="7 8" key="1">
    <citation type="submission" date="2017-09" db="EMBL/GenBank/DDBJ databases">
        <authorList>
            <person name="Ehlers B."/>
            <person name="Leendertz F.H."/>
        </authorList>
    </citation>
    <scope>NUCLEOTIDE SEQUENCE [LARGE SCALE GENOMIC DNA]</scope>
    <source>
        <strain evidence="7 8">DSM 45537</strain>
    </source>
</reference>
<dbReference type="InterPro" id="IPR035992">
    <property type="entry name" value="Ricin_B-like_lectins"/>
</dbReference>
<gene>
    <name evidence="7" type="ORF">SAMN04244553_1364</name>
</gene>
<accession>A0A285L3Q5</accession>
<dbReference type="Pfam" id="PF14200">
    <property type="entry name" value="RicinB_lectin_2"/>
    <property type="match status" value="3"/>
</dbReference>
<organism evidence="7 8">
    <name type="scientific">Nocardia amikacinitolerans</name>
    <dbReference type="NCBI Taxonomy" id="756689"/>
    <lineage>
        <taxon>Bacteria</taxon>
        <taxon>Bacillati</taxon>
        <taxon>Actinomycetota</taxon>
        <taxon>Actinomycetes</taxon>
        <taxon>Mycobacteriales</taxon>
        <taxon>Nocardiaceae</taxon>
        <taxon>Nocardia</taxon>
    </lineage>
</organism>
<dbReference type="PROSITE" id="PS50231">
    <property type="entry name" value="RICIN_B_LECTIN"/>
    <property type="match status" value="2"/>
</dbReference>
<evidence type="ECO:0000259" key="6">
    <source>
        <dbReference type="SMART" id="SM00458"/>
    </source>
</evidence>
<dbReference type="PROSITE" id="PS00137">
    <property type="entry name" value="SUBTILASE_HIS"/>
    <property type="match status" value="1"/>
</dbReference>
<evidence type="ECO:0000256" key="3">
    <source>
        <dbReference type="ARBA" id="ARBA00022801"/>
    </source>
</evidence>
<proteinExistence type="inferred from homology"/>
<dbReference type="GO" id="GO:0030246">
    <property type="term" value="F:carbohydrate binding"/>
    <property type="evidence" value="ECO:0007669"/>
    <property type="project" value="UniProtKB-KW"/>
</dbReference>
<dbReference type="GO" id="GO:0004252">
    <property type="term" value="F:serine-type endopeptidase activity"/>
    <property type="evidence" value="ECO:0007669"/>
    <property type="project" value="UniProtKB-UniRule"/>
</dbReference>
<dbReference type="OrthoDB" id="4762000at2"/>
<dbReference type="InterPro" id="IPR000209">
    <property type="entry name" value="Peptidase_S8/S53_dom"/>
</dbReference>
<dbReference type="InterPro" id="IPR054399">
    <property type="entry name" value="Fervidolysin-like_N_prodom"/>
</dbReference>
<feature type="active site" description="Charge relay system" evidence="5">
    <location>
        <position position="238"/>
    </location>
</feature>
<dbReference type="RefSeq" id="WP_097244085.1">
    <property type="nucleotide sequence ID" value="NZ_OBEG01000001.1"/>
</dbReference>
<evidence type="ECO:0000313" key="7">
    <source>
        <dbReference type="EMBL" id="SNY78697.1"/>
    </source>
</evidence>
<dbReference type="AlphaFoldDB" id="A0A285L3Q5"/>
<dbReference type="InterPro" id="IPR050131">
    <property type="entry name" value="Peptidase_S8_subtilisin-like"/>
</dbReference>
<dbReference type="Gene3D" id="2.80.10.50">
    <property type="match status" value="2"/>
</dbReference>
<evidence type="ECO:0000256" key="4">
    <source>
        <dbReference type="ARBA" id="ARBA00022825"/>
    </source>
</evidence>
<keyword evidence="3 5" id="KW-0378">Hydrolase</keyword>
<evidence type="ECO:0000256" key="2">
    <source>
        <dbReference type="ARBA" id="ARBA00022670"/>
    </source>
</evidence>
<dbReference type="InterPro" id="IPR022398">
    <property type="entry name" value="Peptidase_S8_His-AS"/>
</dbReference>
<keyword evidence="7" id="KW-0430">Lectin</keyword>
<comment type="similarity">
    <text evidence="1 5">Belongs to the peptidase S8 family.</text>
</comment>
<dbReference type="SMART" id="SM00458">
    <property type="entry name" value="RICIN"/>
    <property type="match status" value="2"/>
</dbReference>
<dbReference type="PANTHER" id="PTHR43806">
    <property type="entry name" value="PEPTIDASE S8"/>
    <property type="match status" value="1"/>
</dbReference>
<keyword evidence="8" id="KW-1185">Reference proteome</keyword>
<feature type="active site" description="Charge relay system" evidence="5">
    <location>
        <position position="278"/>
    </location>
</feature>
<dbReference type="Gene3D" id="3.40.50.200">
    <property type="entry name" value="Peptidase S8/S53 domain"/>
    <property type="match status" value="1"/>
</dbReference>
<dbReference type="PROSITE" id="PS00138">
    <property type="entry name" value="SUBTILASE_SER"/>
    <property type="match status" value="1"/>
</dbReference>
<evidence type="ECO:0000313" key="8">
    <source>
        <dbReference type="Proteomes" id="UP000219565"/>
    </source>
</evidence>
<dbReference type="InterPro" id="IPR015500">
    <property type="entry name" value="Peptidase_S8_subtilisin-rel"/>
</dbReference>
<keyword evidence="4 5" id="KW-0720">Serine protease</keyword>
<protein>
    <submittedName>
        <fullName evidence="7">Ricin-type beta-trefoil lectin domain-containing protein</fullName>
    </submittedName>
</protein>
<sequence length="785" mass="85951">MTRPEVSSEAQYNYVDKTNGHGVSFTPKPDEAMVTFQGLASETAINEIVAAAPLLSVSQGFNLDHGFAAVYLDPAVTMDTAARSLAEQPIVANSIPVMIDENGASRYFLPDEFTVQFRHEIDSTRAEAIIEENGGAVVVRQRTPGYYTVAVPAGHGLFETIREFAELTEVAFAEPSEVSFNSALAYIPDDPDFGRLWGLRNTGQTVNGTAGTAGADIAIADAWDLTRGDPDIVIAVIDTGADLDHDDLQANILDRGTEDWDFSDAADRVPEDENSGSHGTHVCGTVAAVDNAVGVIGVAPRCRLMPLRINLTAGQNQNRADAINYVSAQATAHPNRRYVINCSWRMNGDHAGVRTAIENAVDNNIVVVFAAGNDGVNTDTSPQFPGVYPQVIAVAALDQQDRRGTFSATQSSNFGTNVDVAAPGVNIWSTTRNNTHGLLGGTSMAAPHVAGLAALIWSRNTAMTNQRVRQIIEESCDNIDEVNPGFVGMLGRGRINAHAAVDLAIQTVRGRCTIQQRSNYRFLDAYTSQGEDFAAVTRPAQNNDSQRWMLLPVASVYTIQQKSSGRFLDAHETSSRDFAAVTRPAQNNDSQRWVYWRIPGDADTATLQQVSTGRFLDAHTSADNNFAVVTRPAQHNDSQRWTSLFQAGGGYTVQQKSSLRFLDAYTSDDNDFAVVTRPAQQNDTQRWVYTHVGFVYSIQHVRNNRFLDAHGNSDKDFAVVTRSDQDNDSQRWVLLPFNNDTFTIQQLSSRRFIDAHQSTARDFAVVTRPAQNNDTQRWVIREDPI</sequence>